<dbReference type="EMBL" id="LR796186">
    <property type="protein sequence ID" value="CAB4125078.1"/>
    <property type="molecule type" value="Genomic_DNA"/>
</dbReference>
<accession>A0A6J5KRL4</accession>
<feature type="region of interest" description="Disordered" evidence="1">
    <location>
        <begin position="267"/>
        <end position="293"/>
    </location>
</feature>
<reference evidence="3" key="1">
    <citation type="submission" date="2020-04" db="EMBL/GenBank/DDBJ databases">
        <authorList>
            <person name="Chiriac C."/>
            <person name="Salcher M."/>
            <person name="Ghai R."/>
            <person name="Kavagutti S V."/>
        </authorList>
    </citation>
    <scope>NUCLEOTIDE SEQUENCE</scope>
</reference>
<feature type="region of interest" description="Disordered" evidence="1">
    <location>
        <begin position="375"/>
        <end position="427"/>
    </location>
</feature>
<dbReference type="PROSITE" id="PS50222">
    <property type="entry name" value="EF_HAND_2"/>
    <property type="match status" value="1"/>
</dbReference>
<sequence length="703" mass="78797">MKSFVDFNKEVLEEGHGKNDAMILRLFTGGKSPEKIATQLNIDVDNVKDYIQNRMPQSDQSDRSRGYNSGRNVSQGMKENATMTDTIDEKLVGKQKKLDVNKNGKLDAEDFKKLRKEETDLEEAKCKEDAPFEGGVASKGNVKDKSGAVHTPMSRARHAAKEAMKQFSKTKKEERDSSGRMVEDVELDEWKVESDWKKSDPEDKRSGQEKVKALSAKAATPSKLKPKKAFEEVEGLDELSKTTLGSYVKKAAADSTISRKVASDFEHMASRAKKPSMKASASELEKEYKSKSWKRRDNIGKAVDRLTKEEVELDEEINIFCEEMISHSDFHDKIAMHKKAGNNVVDYDHTEKKAHITTIDKEGMKRKVVYTPKGVSMQNMGQHQGDDKDETGEKIKKADTTGEKRGRGRPAGSKSGANLANAPAKRDFRGVSTHSLNISSNRSMREEVELEEAIEYLKVANKHLKDSMSKGVTAIQKAHAIKMHKRAIEASKMDDEVSARKHYTGYTPVNEEAEMSPEMKTKQERIVKGMKKSYSSFVSKYGDKAKNVMYATATKMAMKEETDQMEITHRSGRKETAKVHMTGSDYHIVKNKAGTQYTVDKKGNVRQGGNVNEETELDEAVQTGNPGLGYHGEHEPEVADKKYSKAHASVKKIAGEAGHLKDAKKPNELVKSYLDSKRGRHLAGNETDHEYIKRDFGQFKNSQ</sequence>
<dbReference type="PROSITE" id="PS00018">
    <property type="entry name" value="EF_HAND_1"/>
    <property type="match status" value="1"/>
</dbReference>
<evidence type="ECO:0000313" key="3">
    <source>
        <dbReference type="EMBL" id="CAB4125078.1"/>
    </source>
</evidence>
<evidence type="ECO:0000259" key="2">
    <source>
        <dbReference type="PROSITE" id="PS50222"/>
    </source>
</evidence>
<feature type="compositionally biased region" description="Basic and acidic residues" evidence="1">
    <location>
        <begin position="391"/>
        <end position="405"/>
    </location>
</feature>
<feature type="domain" description="EF-hand" evidence="2">
    <location>
        <begin position="96"/>
        <end position="121"/>
    </location>
</feature>
<feature type="compositionally biased region" description="Basic and acidic residues" evidence="1">
    <location>
        <begin position="159"/>
        <end position="212"/>
    </location>
</feature>
<gene>
    <name evidence="3" type="ORF">UFOVP58_58</name>
</gene>
<evidence type="ECO:0000256" key="1">
    <source>
        <dbReference type="SAM" id="MobiDB-lite"/>
    </source>
</evidence>
<dbReference type="GO" id="GO:0005509">
    <property type="term" value="F:calcium ion binding"/>
    <property type="evidence" value="ECO:0007669"/>
    <property type="project" value="InterPro"/>
</dbReference>
<feature type="compositionally biased region" description="Polar residues" evidence="1">
    <location>
        <begin position="66"/>
        <end position="85"/>
    </location>
</feature>
<protein>
    <recommendedName>
        <fullName evidence="2">EF-hand domain-containing protein</fullName>
    </recommendedName>
</protein>
<proteinExistence type="predicted"/>
<name>A0A6J5KRL4_9CAUD</name>
<feature type="region of interest" description="Disordered" evidence="1">
    <location>
        <begin position="51"/>
        <end position="237"/>
    </location>
</feature>
<dbReference type="InterPro" id="IPR002048">
    <property type="entry name" value="EF_hand_dom"/>
</dbReference>
<feature type="compositionally biased region" description="Basic and acidic residues" evidence="1">
    <location>
        <begin position="283"/>
        <end position="293"/>
    </location>
</feature>
<dbReference type="InterPro" id="IPR018247">
    <property type="entry name" value="EF_Hand_1_Ca_BS"/>
</dbReference>
<organism evidence="3">
    <name type="scientific">uncultured Caudovirales phage</name>
    <dbReference type="NCBI Taxonomy" id="2100421"/>
    <lineage>
        <taxon>Viruses</taxon>
        <taxon>Duplodnaviria</taxon>
        <taxon>Heunggongvirae</taxon>
        <taxon>Uroviricota</taxon>
        <taxon>Caudoviricetes</taxon>
        <taxon>Peduoviridae</taxon>
        <taxon>Maltschvirus</taxon>
        <taxon>Maltschvirus maltsch</taxon>
    </lineage>
</organism>
<feature type="compositionally biased region" description="Basic and acidic residues" evidence="1">
    <location>
        <begin position="87"/>
        <end position="130"/>
    </location>
</feature>